<evidence type="ECO:0000256" key="6">
    <source>
        <dbReference type="ARBA" id="ARBA00029440"/>
    </source>
</evidence>
<dbReference type="PROSITE" id="PS00101">
    <property type="entry name" value="HEXAPEP_TRANSFERASES"/>
    <property type="match status" value="1"/>
</dbReference>
<evidence type="ECO:0000256" key="4">
    <source>
        <dbReference type="ARBA" id="ARBA00022737"/>
    </source>
</evidence>
<dbReference type="AlphaFoldDB" id="A0A285USG2"/>
<dbReference type="InterPro" id="IPR005881">
    <property type="entry name" value="Ser_O-AcTrfase"/>
</dbReference>
<organism evidence="7 8">
    <name type="scientific">Salinicoccus kekensis</name>
    <dbReference type="NCBI Taxonomy" id="714307"/>
    <lineage>
        <taxon>Bacteria</taxon>
        <taxon>Bacillati</taxon>
        <taxon>Bacillota</taxon>
        <taxon>Bacilli</taxon>
        <taxon>Bacillales</taxon>
        <taxon>Staphylococcaceae</taxon>
        <taxon>Salinicoccus</taxon>
    </lineage>
</organism>
<dbReference type="InterPro" id="IPR045304">
    <property type="entry name" value="LbH_SAT"/>
</dbReference>
<accession>A0A285USG2</accession>
<evidence type="ECO:0000256" key="3">
    <source>
        <dbReference type="ARBA" id="ARBA00022679"/>
    </source>
</evidence>
<dbReference type="InterPro" id="IPR011004">
    <property type="entry name" value="Trimer_LpxA-like_sf"/>
</dbReference>
<evidence type="ECO:0000313" key="8">
    <source>
        <dbReference type="Proteomes" id="UP000219412"/>
    </source>
</evidence>
<dbReference type="PIRSF" id="PIRSF000441">
    <property type="entry name" value="CysE"/>
    <property type="match status" value="1"/>
</dbReference>
<dbReference type="InterPro" id="IPR018357">
    <property type="entry name" value="Hexapep_transf_CS"/>
</dbReference>
<evidence type="ECO:0000256" key="5">
    <source>
        <dbReference type="ARBA" id="ARBA00023315"/>
    </source>
</evidence>
<dbReference type="Gene3D" id="2.160.10.10">
    <property type="entry name" value="Hexapeptide repeat proteins"/>
    <property type="match status" value="1"/>
</dbReference>
<dbReference type="OrthoDB" id="9812571at2"/>
<dbReference type="CDD" id="cd03354">
    <property type="entry name" value="LbH_SAT"/>
    <property type="match status" value="1"/>
</dbReference>
<dbReference type="Pfam" id="PF00132">
    <property type="entry name" value="Hexapep"/>
    <property type="match status" value="1"/>
</dbReference>
<dbReference type="SUPFAM" id="SSF51161">
    <property type="entry name" value="Trimeric LpxA-like enzymes"/>
    <property type="match status" value="1"/>
</dbReference>
<dbReference type="InterPro" id="IPR001451">
    <property type="entry name" value="Hexapep"/>
</dbReference>
<proteinExistence type="inferred from homology"/>
<evidence type="ECO:0000313" key="7">
    <source>
        <dbReference type="EMBL" id="SOC44723.1"/>
    </source>
</evidence>
<gene>
    <name evidence="7" type="ORF">SAMN05878391_2448</name>
</gene>
<keyword evidence="8" id="KW-1185">Reference proteome</keyword>
<dbReference type="GO" id="GO:0009001">
    <property type="term" value="F:serine O-acetyltransferase activity"/>
    <property type="evidence" value="ECO:0007669"/>
    <property type="project" value="InterPro"/>
</dbReference>
<dbReference type="GO" id="GO:0006535">
    <property type="term" value="P:cysteine biosynthetic process from serine"/>
    <property type="evidence" value="ECO:0007669"/>
    <property type="project" value="InterPro"/>
</dbReference>
<keyword evidence="3 7" id="KW-0808">Transferase</keyword>
<sequence length="141" mass="14887">MKKTLMNKMVNLMFKLHLLKIPILPDVINKVNRIIFSCDIPKNVSIGKDTVFVHSGLGVVVHPNAKIGSYCRIYQGVTIGGRGESGTPQIGNNVFIGANATVIGGVEVGDNAIIGAGSLVIHDVKTNSVVAGNPAKIIKQS</sequence>
<dbReference type="GO" id="GO:0005737">
    <property type="term" value="C:cytoplasm"/>
    <property type="evidence" value="ECO:0007669"/>
    <property type="project" value="InterPro"/>
</dbReference>
<keyword evidence="4" id="KW-0677">Repeat</keyword>
<comment type="pathway">
    <text evidence="6">Amino-acid biosynthesis.</text>
</comment>
<name>A0A285USG2_9STAP</name>
<dbReference type="Proteomes" id="UP000219412">
    <property type="component" value="Unassembled WGS sequence"/>
</dbReference>
<comment type="similarity">
    <text evidence="1">Belongs to the transferase hexapeptide repeat family.</text>
</comment>
<evidence type="ECO:0000256" key="2">
    <source>
        <dbReference type="ARBA" id="ARBA00018522"/>
    </source>
</evidence>
<evidence type="ECO:0000256" key="1">
    <source>
        <dbReference type="ARBA" id="ARBA00007274"/>
    </source>
</evidence>
<keyword evidence="5" id="KW-0012">Acyltransferase</keyword>
<dbReference type="EMBL" id="OBQF01000007">
    <property type="protein sequence ID" value="SOC44723.1"/>
    <property type="molecule type" value="Genomic_DNA"/>
</dbReference>
<dbReference type="PANTHER" id="PTHR42811">
    <property type="entry name" value="SERINE ACETYLTRANSFERASE"/>
    <property type="match status" value="1"/>
</dbReference>
<dbReference type="RefSeq" id="WP_097042539.1">
    <property type="nucleotide sequence ID" value="NZ_OBQF01000007.1"/>
</dbReference>
<protein>
    <recommendedName>
        <fullName evidence="2">Serine acetyltransferase</fullName>
    </recommendedName>
</protein>
<reference evidence="8" key="1">
    <citation type="submission" date="2017-08" db="EMBL/GenBank/DDBJ databases">
        <authorList>
            <person name="Varghese N."/>
            <person name="Submissions S."/>
        </authorList>
    </citation>
    <scope>NUCLEOTIDE SEQUENCE [LARGE SCALE GENOMIC DNA]</scope>
    <source>
        <strain evidence="8">DSM 23173</strain>
    </source>
</reference>